<accession>A0A1Y5F3G2</accession>
<comment type="caution">
    <text evidence="3">The sequence shown here is derived from an EMBL/GenBank/DDBJ whole genome shotgun (WGS) entry which is preliminary data.</text>
</comment>
<keyword evidence="2" id="KW-0732">Signal</keyword>
<gene>
    <name evidence="3" type="ORF">A9Q84_17530</name>
</gene>
<protein>
    <submittedName>
        <fullName evidence="3">Uncharacterized protein</fullName>
    </submittedName>
</protein>
<evidence type="ECO:0000256" key="1">
    <source>
        <dbReference type="SAM" id="Coils"/>
    </source>
</evidence>
<proteinExistence type="predicted"/>
<dbReference type="AlphaFoldDB" id="A0A1Y5F3G2"/>
<reference evidence="4" key="1">
    <citation type="journal article" date="2017" name="Proc. Natl. Acad. Sci. U.S.A.">
        <title>Simulation of Deepwater Horizon oil plume reveals substrate specialization within a complex community of hydrocarbon-degraders.</title>
        <authorList>
            <person name="Hu P."/>
            <person name="Dubinsky E.A."/>
            <person name="Probst A.J."/>
            <person name="Wang J."/>
            <person name="Sieber C.M.K."/>
            <person name="Tom L.M."/>
            <person name="Gardinali P."/>
            <person name="Banfield J.F."/>
            <person name="Atlas R.M."/>
            <person name="Andersen G.L."/>
        </authorList>
    </citation>
    <scope>NUCLEOTIDE SEQUENCE [LARGE SCALE GENOMIC DNA]</scope>
</reference>
<feature type="coiled-coil region" evidence="1">
    <location>
        <begin position="489"/>
        <end position="520"/>
    </location>
</feature>
<organism evidence="3 4">
    <name type="scientific">Halobacteriovorax marinus</name>
    <dbReference type="NCBI Taxonomy" id="97084"/>
    <lineage>
        <taxon>Bacteria</taxon>
        <taxon>Pseudomonadati</taxon>
        <taxon>Bdellovibrionota</taxon>
        <taxon>Bacteriovoracia</taxon>
        <taxon>Bacteriovoracales</taxon>
        <taxon>Halobacteriovoraceae</taxon>
        <taxon>Halobacteriovorax</taxon>
    </lineage>
</organism>
<evidence type="ECO:0000313" key="3">
    <source>
        <dbReference type="EMBL" id="OUR94112.1"/>
    </source>
</evidence>
<evidence type="ECO:0000313" key="4">
    <source>
        <dbReference type="Proteomes" id="UP000196531"/>
    </source>
</evidence>
<evidence type="ECO:0000256" key="2">
    <source>
        <dbReference type="SAM" id="SignalP"/>
    </source>
</evidence>
<dbReference type="EMBL" id="MAAO01000011">
    <property type="protein sequence ID" value="OUR94112.1"/>
    <property type="molecule type" value="Genomic_DNA"/>
</dbReference>
<feature type="chain" id="PRO_5013164658" evidence="2">
    <location>
        <begin position="24"/>
        <end position="650"/>
    </location>
</feature>
<sequence length="650" mass="71913">MKAIKSLFIFTALLLCFIPTVLAEPQAQAIDESAPTTHFQQHNDEVDKLSKLLEISEVKAIYEQCSKKDPAVEMSNCLWNGDGVGGTIQGIAANENLMDKIQNKLDETLNDGNINQYESVTTISLKKETTGAQKKLEDFYLNKMGKEIFGEYDAQGKPVGGKHKIIDHTKFNTLYQNQLTKNILTGISSFCIEAKVIKKFPLISQSESKRKTQRITNVTSLKDPVSGGTNPLTGAEIASENWKNCFVNAQYLCHGGVKISKADDGTVSKKYAKTELGVKTCDDPSDCDASSVTDKPKCKRDIKTCKQKNKDYKYTKTRACELTNFLKVTRQNLKTVEKISAGYDQVFSKGGRGIQGTDSKNQANTQQVVIDKKIDTMTSVTSNEFINDSGFSDGAKEDLAELEKCIQADQNGNAVAIADANACKKFLNTDKEASEKLKAEHAIRLKALTEKVKKIDIETEDTKELESFLQDQGMSDDDIGNQLANVDIVKLKEQIISRYKREKEELIKSLNDEINKTTSTEDGKFDFDKGDASADLQKLKKIHSELSSKTESYAQLIHFNNVVSGFLDIEDQSGKKTRNTASVKRELANSAFSQDNLGKTGALGDARYVDQNETIQESLKNVELTDDGGEQGATLGVDKINTVILKYDTE</sequence>
<keyword evidence="1" id="KW-0175">Coiled coil</keyword>
<dbReference type="Proteomes" id="UP000196531">
    <property type="component" value="Unassembled WGS sequence"/>
</dbReference>
<feature type="signal peptide" evidence="2">
    <location>
        <begin position="1"/>
        <end position="23"/>
    </location>
</feature>
<name>A0A1Y5F3G2_9BACT</name>